<comment type="caution">
    <text evidence="5">The sequence shown here is derived from an EMBL/GenBank/DDBJ whole genome shotgun (WGS) entry which is preliminary data.</text>
</comment>
<reference evidence="5 6" key="1">
    <citation type="submission" date="2018-05" db="EMBL/GenBank/DDBJ databases">
        <title>Genomic Encyclopedia of Type Strains, Phase IV (KMG-IV): sequencing the most valuable type-strain genomes for metagenomic binning, comparative biology and taxonomic classification.</title>
        <authorList>
            <person name="Goeker M."/>
        </authorList>
    </citation>
    <scope>NUCLEOTIDE SEQUENCE [LARGE SCALE GENOMIC DNA]</scope>
    <source>
        <strain evidence="5 6">DSM 28556</strain>
    </source>
</reference>
<evidence type="ECO:0000259" key="4">
    <source>
        <dbReference type="Pfam" id="PF13458"/>
    </source>
</evidence>
<feature type="signal peptide" evidence="3">
    <location>
        <begin position="1"/>
        <end position="22"/>
    </location>
</feature>
<proteinExistence type="inferred from homology"/>
<dbReference type="PANTHER" id="PTHR30483:SF6">
    <property type="entry name" value="PERIPLASMIC BINDING PROTEIN OF ABC TRANSPORTER FOR NATURAL AMINO ACIDS"/>
    <property type="match status" value="1"/>
</dbReference>
<keyword evidence="2 3" id="KW-0732">Signal</keyword>
<evidence type="ECO:0000256" key="1">
    <source>
        <dbReference type="ARBA" id="ARBA00010062"/>
    </source>
</evidence>
<evidence type="ECO:0000313" key="6">
    <source>
        <dbReference type="Proteomes" id="UP000247978"/>
    </source>
</evidence>
<evidence type="ECO:0000313" key="5">
    <source>
        <dbReference type="EMBL" id="PXW90301.1"/>
    </source>
</evidence>
<organism evidence="5 6">
    <name type="scientific">Pseudogracilibacillus auburnensis</name>
    <dbReference type="NCBI Taxonomy" id="1494959"/>
    <lineage>
        <taxon>Bacteria</taxon>
        <taxon>Bacillati</taxon>
        <taxon>Bacillota</taxon>
        <taxon>Bacilli</taxon>
        <taxon>Bacillales</taxon>
        <taxon>Bacillaceae</taxon>
        <taxon>Pseudogracilibacillus</taxon>
    </lineage>
</organism>
<dbReference type="SUPFAM" id="SSF53822">
    <property type="entry name" value="Periplasmic binding protein-like I"/>
    <property type="match status" value="1"/>
</dbReference>
<name>A0A2V3WBB2_9BACI</name>
<dbReference type="Gene3D" id="3.40.50.2300">
    <property type="match status" value="2"/>
</dbReference>
<gene>
    <name evidence="5" type="ORF">DFR56_101212</name>
</gene>
<dbReference type="AlphaFoldDB" id="A0A2V3WBB2"/>
<dbReference type="PROSITE" id="PS51257">
    <property type="entry name" value="PROKAR_LIPOPROTEIN"/>
    <property type="match status" value="1"/>
</dbReference>
<feature type="domain" description="Leucine-binding protein" evidence="4">
    <location>
        <begin position="45"/>
        <end position="383"/>
    </location>
</feature>
<dbReference type="OrthoDB" id="9794229at2"/>
<keyword evidence="6" id="KW-1185">Reference proteome</keyword>
<dbReference type="EMBL" id="QJJQ01000001">
    <property type="protein sequence ID" value="PXW90301.1"/>
    <property type="molecule type" value="Genomic_DNA"/>
</dbReference>
<dbReference type="InterPro" id="IPR028081">
    <property type="entry name" value="Leu-bd"/>
</dbReference>
<dbReference type="InterPro" id="IPR051010">
    <property type="entry name" value="BCAA_transport"/>
</dbReference>
<evidence type="ECO:0000256" key="3">
    <source>
        <dbReference type="SAM" id="SignalP"/>
    </source>
</evidence>
<dbReference type="RefSeq" id="WP_110393572.1">
    <property type="nucleotide sequence ID" value="NZ_JBHUHB010000001.1"/>
</dbReference>
<accession>A0A2V3WBB2</accession>
<comment type="similarity">
    <text evidence="1">Belongs to the leucine-binding protein family.</text>
</comment>
<dbReference type="InterPro" id="IPR028082">
    <property type="entry name" value="Peripla_BP_I"/>
</dbReference>
<sequence>MRKKLFGLLMFVILLLIVSACGDSTDSSSEDNKGEKGHESADGETIKIGVLASLTGALESYGKQTKQGFELGLDYATDGTMEVAGNKIEVIFEDTETKPEVAVQKATKLLEDDGVDFLVGSSSSGDTLAVLPLAEEYEKIMVVEPAVADSITGEEFNPYIFRTGRNSSQDAVAGAAAIAEPGVKIATFAPDYSFGWDGIAAFKQAAEALGAEIVLEEYADPEATDFTSHLQKIIEANPDYLYVVWAGANTPWNQIEDVKIQDKGIQISTGVADIATLPTLQGLVGMEGFTVYHYTLPDNKVNDWLIAEHEKQFNEVPDLFTPGGMTAAIAIVEALKNTDGNVDATTLIEVMEGMSFETPKGTMTFREEDHQALQSLYSVTLEKQEGIDHPVPILIRELSPEETAPPIMND</sequence>
<protein>
    <submittedName>
        <fullName evidence="5">Amino acid/amide ABC transporter substrate-binding protein (HAAT family)</fullName>
    </submittedName>
</protein>
<dbReference type="Pfam" id="PF13458">
    <property type="entry name" value="Peripla_BP_6"/>
    <property type="match status" value="1"/>
</dbReference>
<dbReference type="CDD" id="cd06328">
    <property type="entry name" value="PBP1_SBP-like"/>
    <property type="match status" value="1"/>
</dbReference>
<dbReference type="Proteomes" id="UP000247978">
    <property type="component" value="Unassembled WGS sequence"/>
</dbReference>
<evidence type="ECO:0000256" key="2">
    <source>
        <dbReference type="ARBA" id="ARBA00022729"/>
    </source>
</evidence>
<feature type="chain" id="PRO_5015884876" evidence="3">
    <location>
        <begin position="23"/>
        <end position="410"/>
    </location>
</feature>
<dbReference type="PANTHER" id="PTHR30483">
    <property type="entry name" value="LEUCINE-SPECIFIC-BINDING PROTEIN"/>
    <property type="match status" value="1"/>
</dbReference>